<dbReference type="OrthoDB" id="9793251at2"/>
<keyword evidence="5" id="KW-1185">Reference proteome</keyword>
<dbReference type="Proteomes" id="UP000248798">
    <property type="component" value="Unassembled WGS sequence"/>
</dbReference>
<evidence type="ECO:0000259" key="1">
    <source>
        <dbReference type="Pfam" id="PF07603"/>
    </source>
</evidence>
<dbReference type="Proteomes" id="UP000293902">
    <property type="component" value="Chromosome"/>
</dbReference>
<evidence type="ECO:0000313" key="3">
    <source>
        <dbReference type="EMBL" id="RAM00886.1"/>
    </source>
</evidence>
<reference evidence="3 4" key="1">
    <citation type="submission" date="2018-06" db="EMBL/GenBank/DDBJ databases">
        <title>Complete Genome Sequence of Desulfobacter hydrogenophilus (DSM3380).</title>
        <authorList>
            <person name="Marietou A."/>
            <person name="Schreiber L."/>
            <person name="Marshall I."/>
            <person name="Jorgensen B."/>
        </authorList>
    </citation>
    <scope>NUCLEOTIDE SEQUENCE [LARGE SCALE GENOMIC DNA]</scope>
    <source>
        <strain evidence="3 4">DSM 3380</strain>
    </source>
</reference>
<accession>A0A328F9J7</accession>
<gene>
    <name evidence="3" type="ORF">DO021_16625</name>
    <name evidence="2" type="ORF">EYB58_18360</name>
</gene>
<evidence type="ECO:0000313" key="5">
    <source>
        <dbReference type="Proteomes" id="UP000293902"/>
    </source>
</evidence>
<organism evidence="3 4">
    <name type="scientific">Desulfobacter hydrogenophilus</name>
    <dbReference type="NCBI Taxonomy" id="2291"/>
    <lineage>
        <taxon>Bacteria</taxon>
        <taxon>Pseudomonadati</taxon>
        <taxon>Thermodesulfobacteriota</taxon>
        <taxon>Desulfobacteria</taxon>
        <taxon>Desulfobacterales</taxon>
        <taxon>Desulfobacteraceae</taxon>
        <taxon>Desulfobacter</taxon>
    </lineage>
</organism>
<evidence type="ECO:0000313" key="4">
    <source>
        <dbReference type="Proteomes" id="UP000248798"/>
    </source>
</evidence>
<dbReference type="EMBL" id="QLNI01000036">
    <property type="protein sequence ID" value="RAM00886.1"/>
    <property type="molecule type" value="Genomic_DNA"/>
</dbReference>
<dbReference type="EMBL" id="CP036313">
    <property type="protein sequence ID" value="QBH14710.1"/>
    <property type="molecule type" value="Genomic_DNA"/>
</dbReference>
<feature type="domain" description="Lcl C-terminal" evidence="1">
    <location>
        <begin position="9"/>
        <end position="127"/>
    </location>
</feature>
<dbReference type="RefSeq" id="WP_111958712.1">
    <property type="nucleotide sequence ID" value="NZ_CP036313.1"/>
</dbReference>
<evidence type="ECO:0000313" key="2">
    <source>
        <dbReference type="EMBL" id="QBH14710.1"/>
    </source>
</evidence>
<dbReference type="Pfam" id="PF07603">
    <property type="entry name" value="Lcl_C"/>
    <property type="match status" value="2"/>
</dbReference>
<proteinExistence type="predicted"/>
<dbReference type="InterPro" id="IPR011460">
    <property type="entry name" value="Lcl_C"/>
</dbReference>
<dbReference type="PANTHER" id="PTHR35812">
    <property type="entry name" value="LIPOPROTEIN"/>
    <property type="match status" value="1"/>
</dbReference>
<reference evidence="2 5" key="2">
    <citation type="submission" date="2019-02" db="EMBL/GenBank/DDBJ databases">
        <title>Complete genome sequence of Desulfobacter hydrogenophilus AcRS1.</title>
        <authorList>
            <person name="Marietou A."/>
            <person name="Lund M.B."/>
            <person name="Marshall I.P.G."/>
            <person name="Schreiber L."/>
            <person name="Jorgensen B."/>
        </authorList>
    </citation>
    <scope>NUCLEOTIDE SEQUENCE [LARGE SCALE GENOMIC DNA]</scope>
    <source>
        <strain evidence="2 5">AcRS1</strain>
    </source>
</reference>
<dbReference type="AlphaFoldDB" id="A0A328F9J7"/>
<name>A0A328F9J7_9BACT</name>
<dbReference type="PANTHER" id="PTHR35812:SF1">
    <property type="entry name" value="LIPOPROTEIN"/>
    <property type="match status" value="1"/>
</dbReference>
<sequence length="306" mass="35493">MNRFLLENETVIDRQTGLMWTKNAALLDFPMSWNEALNIVKELNKSTLYGYQNWKIPNRKELLSLMSHNTINPSLPIDHPFTNVFTGYYWTSSTCARLPDQAWYIHLGGARVFKGMKYGSYMVWPVRTVESPNKSKLFQTGQKTCFDESGIIIDCHDTGQDGELQAGIEFTRDRFINNKQTIYDNDTGLTWLRDANFHSEMTDWASAFNLISKMNTELVYGHNDWRVPNIIELESLTDMSQHSPALLDGHLFNDVQKFYWSSTTSMYDTNYAWVLYMVDGSIGVGYKPLSEFYLWPVRGKEKMMIL</sequence>
<feature type="domain" description="Lcl C-terminal" evidence="1">
    <location>
        <begin position="180"/>
        <end position="298"/>
    </location>
</feature>
<protein>
    <submittedName>
        <fullName evidence="2">DUF1566 domain-containing protein</fullName>
    </submittedName>
</protein>